<dbReference type="RefSeq" id="WP_060936022.1">
    <property type="nucleotide sequence ID" value="NZ_KQ960465.1"/>
</dbReference>
<dbReference type="Gene3D" id="1.25.40.390">
    <property type="match status" value="1"/>
</dbReference>
<keyword evidence="1" id="KW-0732">Signal</keyword>
<dbReference type="EMBL" id="LSDK01000137">
    <property type="protein sequence ID" value="KXB73499.1"/>
    <property type="molecule type" value="Genomic_DNA"/>
</dbReference>
<dbReference type="Pfam" id="PF12741">
    <property type="entry name" value="SusD-like"/>
    <property type="match status" value="1"/>
</dbReference>
<dbReference type="PROSITE" id="PS51257">
    <property type="entry name" value="PROKAR_LIPOPROTEIN"/>
    <property type="match status" value="1"/>
</dbReference>
<evidence type="ECO:0000313" key="3">
    <source>
        <dbReference type="Proteomes" id="UP000070224"/>
    </source>
</evidence>
<feature type="signal peptide" evidence="1">
    <location>
        <begin position="1"/>
        <end position="21"/>
    </location>
</feature>
<protein>
    <recommendedName>
        <fullName evidence="4">SusD/RagB family nutrient-binding outer membrane lipoprotein</fullName>
    </recommendedName>
</protein>
<gene>
    <name evidence="2" type="ORF">HMPREF3185_01971</name>
</gene>
<name>A0A134B0N4_9PORP</name>
<dbReference type="CDD" id="cd08977">
    <property type="entry name" value="SusD"/>
    <property type="match status" value="1"/>
</dbReference>
<dbReference type="SUPFAM" id="SSF48452">
    <property type="entry name" value="TPR-like"/>
    <property type="match status" value="1"/>
</dbReference>
<organism evidence="2 3">
    <name type="scientific">Porphyromonas somerae</name>
    <dbReference type="NCBI Taxonomy" id="322095"/>
    <lineage>
        <taxon>Bacteria</taxon>
        <taxon>Pseudomonadati</taxon>
        <taxon>Bacteroidota</taxon>
        <taxon>Bacteroidia</taxon>
        <taxon>Bacteroidales</taxon>
        <taxon>Porphyromonadaceae</taxon>
        <taxon>Porphyromonas</taxon>
    </lineage>
</organism>
<sequence length="550" mass="60451">MKNFKKLVLPALAMASALVFASCNQEDINTSRVGVTDEELNQGGLAYGLAMMSLQRSVMPIGVAGETGPGNSMQVLELISTGNYVGYYGNNNNWNFNTEGTWTFTNGRMSILYGLLYGDVAKSWLPIHIQASRAKDNLQAQQILAMANIVKVVGWLRATDAFGPIVYTKAGSGDITPTPDSQQEVYKGMLADLEKSAAVLREARESVLSRNDLVYNGDASKWVKLANSLMLRMAVRVHFKDAALAKEYIAKALDASNGGVIETTADEAKIGNSDKQPLAHPALISVDQYNETRMGATIWSYLQGYNDPRLEKYFTKGTYRNIPGYYFLPPTNNEPKKEGANTAQYASKPNFSTETPLYWFRASETFFLKAEAALYGLISTGTAQSYYEQGVRQSFVEAGAGDATAYLAQTGVLPAATTVAYNPYLSSRYSDNISSGNVSPNWNDVDATRNLQEVQLQKIITQKYLALFPNAYEAWTEYRRTGYPFIMKPADTGAPSRIGGDASMRAPERFSFPASAYDSNPNLKVIPSLLGGVDLGKTPLWWVRDNRPNQ</sequence>
<dbReference type="STRING" id="322095.HMPREF3185_01971"/>
<keyword evidence="3" id="KW-1185">Reference proteome</keyword>
<dbReference type="Proteomes" id="UP000070224">
    <property type="component" value="Unassembled WGS sequence"/>
</dbReference>
<comment type="caution">
    <text evidence="2">The sequence shown here is derived from an EMBL/GenBank/DDBJ whole genome shotgun (WGS) entry which is preliminary data.</text>
</comment>
<reference evidence="3" key="1">
    <citation type="submission" date="2016-01" db="EMBL/GenBank/DDBJ databases">
        <authorList>
            <person name="Mitreva M."/>
            <person name="Pepin K.H."/>
            <person name="Mihindukulasuriya K.A."/>
            <person name="Fulton R."/>
            <person name="Fronick C."/>
            <person name="O'Laughlin M."/>
            <person name="Miner T."/>
            <person name="Herter B."/>
            <person name="Rosa B.A."/>
            <person name="Cordes M."/>
            <person name="Tomlinson C."/>
            <person name="Wollam A."/>
            <person name="Palsikar V.B."/>
            <person name="Mardis E.R."/>
            <person name="Wilson R.K."/>
        </authorList>
    </citation>
    <scope>NUCLEOTIDE SEQUENCE [LARGE SCALE GENOMIC DNA]</scope>
    <source>
        <strain evidence="3">KA00683</strain>
    </source>
</reference>
<accession>A0A134B0N4</accession>
<dbReference type="InterPro" id="IPR024302">
    <property type="entry name" value="SusD-like"/>
</dbReference>
<dbReference type="InterPro" id="IPR011990">
    <property type="entry name" value="TPR-like_helical_dom_sf"/>
</dbReference>
<evidence type="ECO:0000256" key="1">
    <source>
        <dbReference type="SAM" id="SignalP"/>
    </source>
</evidence>
<dbReference type="PATRIC" id="fig|322095.3.peg.1945"/>
<feature type="chain" id="PRO_5007462027" description="SusD/RagB family nutrient-binding outer membrane lipoprotein" evidence="1">
    <location>
        <begin position="22"/>
        <end position="550"/>
    </location>
</feature>
<dbReference type="AlphaFoldDB" id="A0A134B0N4"/>
<evidence type="ECO:0000313" key="2">
    <source>
        <dbReference type="EMBL" id="KXB73499.1"/>
    </source>
</evidence>
<proteinExistence type="predicted"/>
<dbReference type="OrthoDB" id="1387301at2"/>
<evidence type="ECO:0008006" key="4">
    <source>
        <dbReference type="Google" id="ProtNLM"/>
    </source>
</evidence>